<dbReference type="EMBL" id="JH711578">
    <property type="protein sequence ID" value="EIW81140.1"/>
    <property type="molecule type" value="Genomic_DNA"/>
</dbReference>
<protein>
    <recommendedName>
        <fullName evidence="4">C2 domain-containing protein</fullName>
    </recommendedName>
</protein>
<sequence length="250" mass="27794">MHWQAAFTPSSDSTHHLTMTMSMCSPSVDSLSMGPLTSDPVPIGSQSTRSRSIDSRASECPTPDLCQIHQGSSGTSRLLVKLSDVVAHGLPELSLLQRHSHTFDLTIRLGGRSETRRAAEFRDGVFRWNEHVYFTDVHGSADLELQVISEHHHDHGRTQKSTMSALRFDQTGAHDEHGCMQHRTRTWRAVLRRPLLGAAFYRHKGKGRGAEIEFTLAVTTLGSRVWLERRCTGSSQGSRQGSLASQASRR</sequence>
<comment type="caution">
    <text evidence="2">The sequence shown here is derived from an EMBL/GenBank/DDBJ whole genome shotgun (WGS) entry which is preliminary data.</text>
</comment>
<dbReference type="AlphaFoldDB" id="A0A5M3MPZ0"/>
<name>A0A5M3MPZ0_CONPW</name>
<feature type="region of interest" description="Disordered" evidence="1">
    <location>
        <begin position="30"/>
        <end position="62"/>
    </location>
</feature>
<dbReference type="RefSeq" id="XP_007768555.1">
    <property type="nucleotide sequence ID" value="XM_007770365.1"/>
</dbReference>
<organism evidence="2 3">
    <name type="scientific">Coniophora puteana (strain RWD-64-598)</name>
    <name type="common">Brown rot fungus</name>
    <dbReference type="NCBI Taxonomy" id="741705"/>
    <lineage>
        <taxon>Eukaryota</taxon>
        <taxon>Fungi</taxon>
        <taxon>Dikarya</taxon>
        <taxon>Basidiomycota</taxon>
        <taxon>Agaricomycotina</taxon>
        <taxon>Agaricomycetes</taxon>
        <taxon>Agaricomycetidae</taxon>
        <taxon>Boletales</taxon>
        <taxon>Coniophorineae</taxon>
        <taxon>Coniophoraceae</taxon>
        <taxon>Coniophora</taxon>
    </lineage>
</organism>
<reference evidence="3" key="1">
    <citation type="journal article" date="2012" name="Science">
        <title>The Paleozoic origin of enzymatic lignin decomposition reconstructed from 31 fungal genomes.</title>
        <authorList>
            <person name="Floudas D."/>
            <person name="Binder M."/>
            <person name="Riley R."/>
            <person name="Barry K."/>
            <person name="Blanchette R.A."/>
            <person name="Henrissat B."/>
            <person name="Martinez A.T."/>
            <person name="Otillar R."/>
            <person name="Spatafora J.W."/>
            <person name="Yadav J.S."/>
            <person name="Aerts A."/>
            <person name="Benoit I."/>
            <person name="Boyd A."/>
            <person name="Carlson A."/>
            <person name="Copeland A."/>
            <person name="Coutinho P.M."/>
            <person name="de Vries R.P."/>
            <person name="Ferreira P."/>
            <person name="Findley K."/>
            <person name="Foster B."/>
            <person name="Gaskell J."/>
            <person name="Glotzer D."/>
            <person name="Gorecki P."/>
            <person name="Heitman J."/>
            <person name="Hesse C."/>
            <person name="Hori C."/>
            <person name="Igarashi K."/>
            <person name="Jurgens J.A."/>
            <person name="Kallen N."/>
            <person name="Kersten P."/>
            <person name="Kohler A."/>
            <person name="Kuees U."/>
            <person name="Kumar T.K.A."/>
            <person name="Kuo A."/>
            <person name="LaButti K."/>
            <person name="Larrondo L.F."/>
            <person name="Lindquist E."/>
            <person name="Ling A."/>
            <person name="Lombard V."/>
            <person name="Lucas S."/>
            <person name="Lundell T."/>
            <person name="Martin R."/>
            <person name="McLaughlin D.J."/>
            <person name="Morgenstern I."/>
            <person name="Morin E."/>
            <person name="Murat C."/>
            <person name="Nagy L.G."/>
            <person name="Nolan M."/>
            <person name="Ohm R.A."/>
            <person name="Patyshakuliyeva A."/>
            <person name="Rokas A."/>
            <person name="Ruiz-Duenas F.J."/>
            <person name="Sabat G."/>
            <person name="Salamov A."/>
            <person name="Samejima M."/>
            <person name="Schmutz J."/>
            <person name="Slot J.C."/>
            <person name="St John F."/>
            <person name="Stenlid J."/>
            <person name="Sun H."/>
            <person name="Sun S."/>
            <person name="Syed K."/>
            <person name="Tsang A."/>
            <person name="Wiebenga A."/>
            <person name="Young D."/>
            <person name="Pisabarro A."/>
            <person name="Eastwood D.C."/>
            <person name="Martin F."/>
            <person name="Cullen D."/>
            <person name="Grigoriev I.V."/>
            <person name="Hibbett D.S."/>
        </authorList>
    </citation>
    <scope>NUCLEOTIDE SEQUENCE [LARGE SCALE GENOMIC DNA]</scope>
    <source>
        <strain evidence="3">RWD-64-598 SS2</strain>
    </source>
</reference>
<accession>A0A5M3MPZ0</accession>
<evidence type="ECO:0008006" key="4">
    <source>
        <dbReference type="Google" id="ProtNLM"/>
    </source>
</evidence>
<evidence type="ECO:0000256" key="1">
    <source>
        <dbReference type="SAM" id="MobiDB-lite"/>
    </source>
</evidence>
<keyword evidence="3" id="KW-1185">Reference proteome</keyword>
<dbReference type="GeneID" id="19205297"/>
<gene>
    <name evidence="2" type="ORF">CONPUDRAFT_165357</name>
</gene>
<evidence type="ECO:0000313" key="3">
    <source>
        <dbReference type="Proteomes" id="UP000053558"/>
    </source>
</evidence>
<dbReference type="KEGG" id="cput:CONPUDRAFT_165357"/>
<evidence type="ECO:0000313" key="2">
    <source>
        <dbReference type="EMBL" id="EIW81140.1"/>
    </source>
</evidence>
<proteinExistence type="predicted"/>
<dbReference type="Proteomes" id="UP000053558">
    <property type="component" value="Unassembled WGS sequence"/>
</dbReference>